<dbReference type="PANTHER" id="PTHR47495:SF2">
    <property type="entry name" value="ALDEHYDE DEHYDROGENASE"/>
    <property type="match status" value="1"/>
</dbReference>
<proteinExistence type="inferred from homology"/>
<dbReference type="Gene3D" id="3.10.20.30">
    <property type="match status" value="1"/>
</dbReference>
<dbReference type="InterPro" id="IPR036884">
    <property type="entry name" value="2Fe-2S-bd_dom_sf"/>
</dbReference>
<dbReference type="eggNOG" id="COG1529">
    <property type="taxonomic scope" value="Bacteria"/>
</dbReference>
<dbReference type="STRING" id="596152.DesU5LDRAFT_3469"/>
<dbReference type="EMBL" id="JH600068">
    <property type="protein sequence ID" value="EIG55091.1"/>
    <property type="molecule type" value="Genomic_DNA"/>
</dbReference>
<dbReference type="InterPro" id="IPR046867">
    <property type="entry name" value="AldOxase/xan_DH_MoCoBD2"/>
</dbReference>
<dbReference type="AlphaFoldDB" id="I2Q5N5"/>
<dbReference type="SUPFAM" id="SSF47741">
    <property type="entry name" value="CO dehydrogenase ISP C-domain like"/>
    <property type="match status" value="1"/>
</dbReference>
<dbReference type="HOGENOM" id="CLU_013917_0_0_7"/>
<name>I2Q5N5_9BACT</name>
<organism evidence="3">
    <name type="scientific">Desulfovibrio sp. U5L</name>
    <dbReference type="NCBI Taxonomy" id="596152"/>
    <lineage>
        <taxon>Bacteria</taxon>
        <taxon>Pseudomonadati</taxon>
        <taxon>Thermodesulfobacteriota</taxon>
        <taxon>Desulfovibrionia</taxon>
        <taxon>Desulfovibrionales</taxon>
        <taxon>Desulfovibrionaceae</taxon>
        <taxon>Desulfovibrio</taxon>
    </lineage>
</organism>
<dbReference type="InterPro" id="IPR052516">
    <property type="entry name" value="N-heterocyclic_Hydroxylase"/>
</dbReference>
<sequence>MIAVTINGHPHDLDVPDDMPVLWVLRDVLGITGPKFGCGIGQCWGCTVLVDGKPRPSCGLPAKAAAGTSIVTIEGVPEDHPVKAAWREAQVPQCGYCQPGQMLRAVALLDETPRPSEADIAKAMRRHICRCGTYQRIKAAVLLAASIKAGERPAPPPLPAPAEADAPAETFALNPFVSVATDGTVTVLSKHLETGQGVLTGLATLVAEELGADWGQIRAAHAPADERVYNNLFFGPLQGTGGSTAIANSYTQYRQAGAGARAMLLSAAASQLGAPVGELRVEKGIIRHESSGRQATFGELAARAATVAPPADPPLTPASAFTLIGTSPPRLDIADKVSGAARFALDVRLPGMRTAVVARPPRFGGKVAAFDKAPALAVPGVTNVVEIPSGVAVVAENTWAALEGRRALTVQWDDGGAETRGTADLRREYLALLDTPGGAVRRDGDAEAALSGAATRLAAVYEVPFLAHAPLEPLNCVARFTETGLEIHAGDQFQTVDQENAAQAAGIADKRAVTIHTLYSGGSFGRRANPGSDYIVEAVHVAKALGKKVPIHLVWDRGDDLRGGRYRPMMLHKVEAGLDADGKLTAWQHRIAGQSINVNTPFEGALIKDGVDVTSVEGVSDMAYAIPNLAVELHTTTAKVPVLWWRSVGHSHTAFAVESFVDEAAHAVGRDPLDYRRELLADDPRRLAVLDAAAKAAGWGGPLAEGHGRGLAVHRSFDTYVAHVAEVAAQKDGTFAVTRVTCAVDCGVVVNPDIVTAQMEGGIALGLSAALEEALVLENGGAVPENFNRYPILRFDRMPRVDVVILPSDAPPTGVGEPGVPPLAPAVANALFAATGRRLRRLPLLGEQPSDGRSGG</sequence>
<dbReference type="InterPro" id="IPR012675">
    <property type="entry name" value="Beta-grasp_dom_sf"/>
</dbReference>
<accession>I2Q5N5</accession>
<dbReference type="InterPro" id="IPR000674">
    <property type="entry name" value="Ald_Oxase/Xan_DH_a/b"/>
</dbReference>
<dbReference type="OrthoDB" id="9767994at2"/>
<dbReference type="SUPFAM" id="SSF54292">
    <property type="entry name" value="2Fe-2S ferredoxin-like"/>
    <property type="match status" value="1"/>
</dbReference>
<dbReference type="Pfam" id="PF01799">
    <property type="entry name" value="Fer2_2"/>
    <property type="match status" value="1"/>
</dbReference>
<evidence type="ECO:0000256" key="1">
    <source>
        <dbReference type="ARBA" id="ARBA00006849"/>
    </source>
</evidence>
<protein>
    <submittedName>
        <fullName evidence="3">Aerobic-type carbon monoxide dehydrogenase, large subunit CoxL/CutL-like protein</fullName>
    </submittedName>
</protein>
<dbReference type="PROSITE" id="PS51085">
    <property type="entry name" value="2FE2S_FER_2"/>
    <property type="match status" value="1"/>
</dbReference>
<gene>
    <name evidence="3" type="ORF">DesU5LDRAFT_3469</name>
</gene>
<dbReference type="GO" id="GO:0046872">
    <property type="term" value="F:metal ion binding"/>
    <property type="evidence" value="ECO:0007669"/>
    <property type="project" value="InterPro"/>
</dbReference>
<dbReference type="InterPro" id="IPR002888">
    <property type="entry name" value="2Fe-2S-bd"/>
</dbReference>
<dbReference type="InterPro" id="IPR008274">
    <property type="entry name" value="AldOxase/xan_DH_MoCoBD1"/>
</dbReference>
<dbReference type="Gene3D" id="3.30.365.10">
    <property type="entry name" value="Aldehyde oxidase/xanthine dehydrogenase, molybdopterin binding domain"/>
    <property type="match status" value="4"/>
</dbReference>
<dbReference type="InterPro" id="IPR037165">
    <property type="entry name" value="AldOxase/xan_DH_Mopterin-bd_sf"/>
</dbReference>
<evidence type="ECO:0000259" key="2">
    <source>
        <dbReference type="PROSITE" id="PS51085"/>
    </source>
</evidence>
<dbReference type="eggNOG" id="COG2080">
    <property type="taxonomic scope" value="Bacteria"/>
</dbReference>
<reference evidence="3" key="1">
    <citation type="submission" date="2011-11" db="EMBL/GenBank/DDBJ databases">
        <title>Improved High-Quality Draft sequence of Desulfovibrio sp. U5L.</title>
        <authorList>
            <consortium name="US DOE Joint Genome Institute"/>
            <person name="Lucas S."/>
            <person name="Han J."/>
            <person name="Lapidus A."/>
            <person name="Cheng J.-F."/>
            <person name="Goodwin L."/>
            <person name="Pitluck S."/>
            <person name="Peters L."/>
            <person name="Ovchinnikova G."/>
            <person name="Held B."/>
            <person name="Detter J.C."/>
            <person name="Han C."/>
            <person name="Tapia R."/>
            <person name="Land M."/>
            <person name="Hauser L."/>
            <person name="Kyrpides N."/>
            <person name="Ivanova N."/>
            <person name="Pagani I."/>
            <person name="Gabster J."/>
            <person name="Walker C."/>
            <person name="Stolyar S."/>
            <person name="Stahl D."/>
            <person name="Arkin A."/>
            <person name="Dehal P."/>
            <person name="Hazen T."/>
            <person name="Woyke T."/>
        </authorList>
    </citation>
    <scope>NUCLEOTIDE SEQUENCE [LARGE SCALE GENOMIC DNA]</scope>
    <source>
        <strain evidence="3">U5L</strain>
    </source>
</reference>
<feature type="domain" description="2Fe-2S ferredoxin-type" evidence="2">
    <location>
        <begin position="1"/>
        <end position="76"/>
    </location>
</feature>
<dbReference type="Gene3D" id="1.10.150.120">
    <property type="entry name" value="[2Fe-2S]-binding domain"/>
    <property type="match status" value="1"/>
</dbReference>
<evidence type="ECO:0000313" key="3">
    <source>
        <dbReference type="EMBL" id="EIG55091.1"/>
    </source>
</evidence>
<comment type="similarity">
    <text evidence="1">Belongs to the xanthine dehydrogenase family.</text>
</comment>
<dbReference type="Pfam" id="PF02738">
    <property type="entry name" value="MoCoBD_1"/>
    <property type="match status" value="1"/>
</dbReference>
<dbReference type="SMART" id="SM01008">
    <property type="entry name" value="Ald_Xan_dh_C"/>
    <property type="match status" value="1"/>
</dbReference>
<dbReference type="Pfam" id="PF20256">
    <property type="entry name" value="MoCoBD_2"/>
    <property type="match status" value="2"/>
</dbReference>
<dbReference type="Gene3D" id="3.90.1170.50">
    <property type="entry name" value="Aldehyde oxidase/xanthine dehydrogenase, a/b hammerhead"/>
    <property type="match status" value="1"/>
</dbReference>
<dbReference type="GO" id="GO:0016491">
    <property type="term" value="F:oxidoreductase activity"/>
    <property type="evidence" value="ECO:0007669"/>
    <property type="project" value="InterPro"/>
</dbReference>
<dbReference type="InterPro" id="IPR001041">
    <property type="entry name" value="2Fe-2S_ferredoxin-type"/>
</dbReference>
<dbReference type="SUPFAM" id="SSF56003">
    <property type="entry name" value="Molybdenum cofactor-binding domain"/>
    <property type="match status" value="2"/>
</dbReference>
<dbReference type="GO" id="GO:0051536">
    <property type="term" value="F:iron-sulfur cluster binding"/>
    <property type="evidence" value="ECO:0007669"/>
    <property type="project" value="InterPro"/>
</dbReference>
<dbReference type="CDD" id="cd00207">
    <property type="entry name" value="fer2"/>
    <property type="match status" value="1"/>
</dbReference>
<dbReference type="PANTHER" id="PTHR47495">
    <property type="entry name" value="ALDEHYDE DEHYDROGENASE"/>
    <property type="match status" value="1"/>
</dbReference>
<dbReference type="InterPro" id="IPR036010">
    <property type="entry name" value="2Fe-2S_ferredoxin-like_sf"/>
</dbReference>